<evidence type="ECO:0000256" key="3">
    <source>
        <dbReference type="ARBA" id="ARBA00022741"/>
    </source>
</evidence>
<dbReference type="Proteomes" id="UP001230188">
    <property type="component" value="Unassembled WGS sequence"/>
</dbReference>
<dbReference type="PANTHER" id="PTHR45992">
    <property type="entry name" value="EUKARYOTIC ELONGATION FACTOR 2 KINASE-RELATED"/>
    <property type="match status" value="1"/>
</dbReference>
<keyword evidence="3" id="KW-0547">Nucleotide-binding</keyword>
<evidence type="ECO:0000256" key="4">
    <source>
        <dbReference type="ARBA" id="ARBA00022777"/>
    </source>
</evidence>
<keyword evidence="5" id="KW-0067">ATP-binding</keyword>
<dbReference type="AlphaFoldDB" id="A0AAD7U6L6"/>
<feature type="domain" description="Alpha-type protein kinase" evidence="6">
    <location>
        <begin position="401"/>
        <end position="664"/>
    </location>
</feature>
<dbReference type="GO" id="GO:0004674">
    <property type="term" value="F:protein serine/threonine kinase activity"/>
    <property type="evidence" value="ECO:0007669"/>
    <property type="project" value="UniProtKB-KW"/>
</dbReference>
<keyword evidence="8" id="KW-1185">Reference proteome</keyword>
<keyword evidence="2" id="KW-0808">Transferase</keyword>
<comment type="caution">
    <text evidence="7">The sequence shown here is derived from an EMBL/GenBank/DDBJ whole genome shotgun (WGS) entry which is preliminary data.</text>
</comment>
<dbReference type="Gene3D" id="3.20.200.10">
    <property type="entry name" value="MHCK/EF2 kinase"/>
    <property type="match status" value="1"/>
</dbReference>
<evidence type="ECO:0000256" key="1">
    <source>
        <dbReference type="ARBA" id="ARBA00022527"/>
    </source>
</evidence>
<proteinExistence type="predicted"/>
<dbReference type="InterPro" id="IPR002035">
    <property type="entry name" value="VWF_A"/>
</dbReference>
<dbReference type="PANTHER" id="PTHR45992:SF11">
    <property type="entry name" value="ALPHA-TYPE PROTEIN KINASE DOMAIN-CONTAINING PROTEIN"/>
    <property type="match status" value="1"/>
</dbReference>
<evidence type="ECO:0000259" key="6">
    <source>
        <dbReference type="PROSITE" id="PS51158"/>
    </source>
</evidence>
<dbReference type="SUPFAM" id="SSF53300">
    <property type="entry name" value="vWA-like"/>
    <property type="match status" value="1"/>
</dbReference>
<organism evidence="7 8">
    <name type="scientific">Chrysophaeum taylorii</name>
    <dbReference type="NCBI Taxonomy" id="2483200"/>
    <lineage>
        <taxon>Eukaryota</taxon>
        <taxon>Sar</taxon>
        <taxon>Stramenopiles</taxon>
        <taxon>Ochrophyta</taxon>
        <taxon>Pelagophyceae</taxon>
        <taxon>Pelagomonadales</taxon>
        <taxon>Pelagomonadaceae</taxon>
        <taxon>Chrysophaeum</taxon>
    </lineage>
</organism>
<dbReference type="InterPro" id="IPR011009">
    <property type="entry name" value="Kinase-like_dom_sf"/>
</dbReference>
<dbReference type="InterPro" id="IPR036465">
    <property type="entry name" value="vWFA_dom_sf"/>
</dbReference>
<accession>A0AAD7U6L6</accession>
<keyword evidence="1" id="KW-0723">Serine/threonine-protein kinase</keyword>
<evidence type="ECO:0000313" key="8">
    <source>
        <dbReference type="Proteomes" id="UP001230188"/>
    </source>
</evidence>
<dbReference type="Pfam" id="PF13519">
    <property type="entry name" value="VWA_2"/>
    <property type="match status" value="1"/>
</dbReference>
<dbReference type="InterPro" id="IPR051852">
    <property type="entry name" value="Alpha-type_PK"/>
</dbReference>
<sequence length="664" mass="73361">MIDAIEKLSQLGLDDEEMATSEVPLVSHAHGRMRRIERQIERRELQAAVKYGRKERANPGVNGEKRWRFTHKGVVYVTDETCTHEVTSWRIDTGGIGVAAVADDDDESAGARVVLVVDDSGSMRTGDCPGYATRTAAVYDCLAKDLVQPQLHLGGREATVTLIEMSDDAKIVFEDETFTPGLAAALRRRMTRRARSHGNYLPALDAVVARLAAKSGQKQLFLMFLSDGSPSDHVDMACEHDVQVWQPRPYGALRWDGKPQLRECSTASACRDAIRNFVRKECVKKIQLLGDLVGRDRIFVGTVAFGPPTENYSVLQQMAAAVPRSSFQKLGLSAAALETAFTSLTSSLTTLRTSAAAGIFGVSSLSFTKRTDLKKQSADAGREALNAASLDATEFDVYVGKTFLAKKRWSMANKKFEKVEPLGDGVAHAKCYFAEGAERVVFHATEVEKGRFCCRRIGPTLVAKQSLHQELVFNPDYHEVFCRILGEADELACLFNRRSGGTPDMRVSYVVPYVFDLVDDRFGSGTVSVLAEKQLEGRFTKWNNNAGRVRDQHTSVHKNTLGLSSSSATIVEEDEDEDCEEDRPTADDVPQAFSHFTHSVTDGKRLVVDIQGVWNAYDGFVLTDPVIHSRGFKSRNGRTDKGTVGIRQFFETHTCNALCRRLGL</sequence>
<dbReference type="SMART" id="SM00811">
    <property type="entry name" value="Alpha_kinase"/>
    <property type="match status" value="1"/>
</dbReference>
<dbReference type="EMBL" id="JAQMWT010000575">
    <property type="protein sequence ID" value="KAJ8599256.1"/>
    <property type="molecule type" value="Genomic_DNA"/>
</dbReference>
<dbReference type="Pfam" id="PF02816">
    <property type="entry name" value="Alpha_kinase"/>
    <property type="match status" value="1"/>
</dbReference>
<dbReference type="SUPFAM" id="SSF56112">
    <property type="entry name" value="Protein kinase-like (PK-like)"/>
    <property type="match status" value="1"/>
</dbReference>
<dbReference type="GO" id="GO:0005524">
    <property type="term" value="F:ATP binding"/>
    <property type="evidence" value="ECO:0007669"/>
    <property type="project" value="UniProtKB-KW"/>
</dbReference>
<gene>
    <name evidence="7" type="ORF">CTAYLR_006219</name>
</gene>
<evidence type="ECO:0000313" key="7">
    <source>
        <dbReference type="EMBL" id="KAJ8599256.1"/>
    </source>
</evidence>
<reference evidence="7" key="1">
    <citation type="submission" date="2023-01" db="EMBL/GenBank/DDBJ databases">
        <title>Metagenome sequencing of chrysophaentin producing Chrysophaeum taylorii.</title>
        <authorList>
            <person name="Davison J."/>
            <person name="Bewley C."/>
        </authorList>
    </citation>
    <scope>NUCLEOTIDE SEQUENCE</scope>
    <source>
        <strain evidence="7">NIES-1699</strain>
    </source>
</reference>
<dbReference type="Gene3D" id="3.40.50.410">
    <property type="entry name" value="von Willebrand factor, type A domain"/>
    <property type="match status" value="1"/>
</dbReference>
<dbReference type="PROSITE" id="PS51158">
    <property type="entry name" value="ALPHA_KINASE"/>
    <property type="match status" value="1"/>
</dbReference>
<keyword evidence="4" id="KW-0418">Kinase</keyword>
<protein>
    <recommendedName>
        <fullName evidence="6">Alpha-type protein kinase domain-containing protein</fullName>
    </recommendedName>
</protein>
<name>A0AAD7U6L6_9STRA</name>
<evidence type="ECO:0000256" key="2">
    <source>
        <dbReference type="ARBA" id="ARBA00022679"/>
    </source>
</evidence>
<evidence type="ECO:0000256" key="5">
    <source>
        <dbReference type="ARBA" id="ARBA00022840"/>
    </source>
</evidence>
<dbReference type="InterPro" id="IPR004166">
    <property type="entry name" value="a-kinase_dom"/>
</dbReference>